<accession>A0AAV7QML6</accession>
<keyword evidence="3" id="KW-1185">Reference proteome</keyword>
<dbReference type="AlphaFoldDB" id="A0AAV7QML6"/>
<reference evidence="2" key="1">
    <citation type="journal article" date="2022" name="bioRxiv">
        <title>Sequencing and chromosome-scale assembly of the giantPleurodeles waltlgenome.</title>
        <authorList>
            <person name="Brown T."/>
            <person name="Elewa A."/>
            <person name="Iarovenko S."/>
            <person name="Subramanian E."/>
            <person name="Araus A.J."/>
            <person name="Petzold A."/>
            <person name="Susuki M."/>
            <person name="Suzuki K.-i.T."/>
            <person name="Hayashi T."/>
            <person name="Toyoda A."/>
            <person name="Oliveira C."/>
            <person name="Osipova E."/>
            <person name="Leigh N.D."/>
            <person name="Simon A."/>
            <person name="Yun M.H."/>
        </authorList>
    </citation>
    <scope>NUCLEOTIDE SEQUENCE</scope>
    <source>
        <strain evidence="2">20211129_DDA</strain>
        <tissue evidence="2">Liver</tissue>
    </source>
</reference>
<gene>
    <name evidence="2" type="ORF">NDU88_008047</name>
</gene>
<sequence length="142" mass="15283">MSILVVCDVEANSSKLQGEGSNGTKDLEAEVEDRGVEGEGAWHKDEPANGNRELETQKTSTTVTMARGGSLWESIQSKEETPVASCKEGEAISMGRGGLDLDAWAQGALRHCQARSQGVQLVNPGKRPSVWFVLTGEFPSMY</sequence>
<name>A0AAV7QML6_PLEWA</name>
<protein>
    <submittedName>
        <fullName evidence="2">Uncharacterized protein</fullName>
    </submittedName>
</protein>
<evidence type="ECO:0000256" key="1">
    <source>
        <dbReference type="SAM" id="MobiDB-lite"/>
    </source>
</evidence>
<dbReference type="EMBL" id="JANPWB010000010">
    <property type="protein sequence ID" value="KAJ1141719.1"/>
    <property type="molecule type" value="Genomic_DNA"/>
</dbReference>
<organism evidence="2 3">
    <name type="scientific">Pleurodeles waltl</name>
    <name type="common">Iberian ribbed newt</name>
    <dbReference type="NCBI Taxonomy" id="8319"/>
    <lineage>
        <taxon>Eukaryota</taxon>
        <taxon>Metazoa</taxon>
        <taxon>Chordata</taxon>
        <taxon>Craniata</taxon>
        <taxon>Vertebrata</taxon>
        <taxon>Euteleostomi</taxon>
        <taxon>Amphibia</taxon>
        <taxon>Batrachia</taxon>
        <taxon>Caudata</taxon>
        <taxon>Salamandroidea</taxon>
        <taxon>Salamandridae</taxon>
        <taxon>Pleurodelinae</taxon>
        <taxon>Pleurodeles</taxon>
    </lineage>
</organism>
<evidence type="ECO:0000313" key="2">
    <source>
        <dbReference type="EMBL" id="KAJ1141719.1"/>
    </source>
</evidence>
<comment type="caution">
    <text evidence="2">The sequence shown here is derived from an EMBL/GenBank/DDBJ whole genome shotgun (WGS) entry which is preliminary data.</text>
</comment>
<proteinExistence type="predicted"/>
<feature type="region of interest" description="Disordered" evidence="1">
    <location>
        <begin position="33"/>
        <end position="55"/>
    </location>
</feature>
<dbReference type="Proteomes" id="UP001066276">
    <property type="component" value="Chromosome 6"/>
</dbReference>
<evidence type="ECO:0000313" key="3">
    <source>
        <dbReference type="Proteomes" id="UP001066276"/>
    </source>
</evidence>